<evidence type="ECO:0000256" key="1">
    <source>
        <dbReference type="ARBA" id="ARBA00005695"/>
    </source>
</evidence>
<evidence type="ECO:0000256" key="2">
    <source>
        <dbReference type="ARBA" id="ARBA00022448"/>
    </source>
</evidence>
<organism evidence="6 7">
    <name type="scientific">candidate division TA06 bacterium 34_109</name>
    <dbReference type="NCBI Taxonomy" id="1635277"/>
    <lineage>
        <taxon>Bacteria</taxon>
        <taxon>Bacteria division TA06</taxon>
    </lineage>
</organism>
<dbReference type="AlphaFoldDB" id="A0A117M6M9"/>
<keyword evidence="3" id="KW-0732">Signal</keyword>
<dbReference type="SMART" id="SM00283">
    <property type="entry name" value="MA"/>
    <property type="match status" value="1"/>
</dbReference>
<dbReference type="SUPFAM" id="SSF53850">
    <property type="entry name" value="Periplasmic binding protein-like II"/>
    <property type="match status" value="1"/>
</dbReference>
<comment type="caution">
    <text evidence="6">The sequence shown here is derived from an EMBL/GenBank/DDBJ whole genome shotgun (WGS) entry which is preliminary data.</text>
</comment>
<feature type="domain" description="Methyl-accepting transducer" evidence="5">
    <location>
        <begin position="345"/>
        <end position="581"/>
    </location>
</feature>
<dbReference type="InterPro" id="IPR000914">
    <property type="entry name" value="SBP_5_dom"/>
</dbReference>
<dbReference type="PANTHER" id="PTHR30290">
    <property type="entry name" value="PERIPLASMIC BINDING COMPONENT OF ABC TRANSPORTER"/>
    <property type="match status" value="1"/>
</dbReference>
<dbReference type="PROSITE" id="PS50111">
    <property type="entry name" value="CHEMOTAXIS_TRANSDUC_2"/>
    <property type="match status" value="2"/>
</dbReference>
<dbReference type="Gene3D" id="3.10.105.10">
    <property type="entry name" value="Dipeptide-binding Protein, Domain 3"/>
    <property type="match status" value="1"/>
</dbReference>
<dbReference type="GO" id="GO:0007165">
    <property type="term" value="P:signal transduction"/>
    <property type="evidence" value="ECO:0007669"/>
    <property type="project" value="UniProtKB-KW"/>
</dbReference>
<dbReference type="EMBL" id="LGGX01000006">
    <property type="protein sequence ID" value="KUK87264.1"/>
    <property type="molecule type" value="Genomic_DNA"/>
</dbReference>
<dbReference type="GO" id="GO:0016020">
    <property type="term" value="C:membrane"/>
    <property type="evidence" value="ECO:0007669"/>
    <property type="project" value="InterPro"/>
</dbReference>
<keyword evidence="4" id="KW-0807">Transducer</keyword>
<dbReference type="Proteomes" id="UP000053467">
    <property type="component" value="Unassembled WGS sequence"/>
</dbReference>
<name>A0A117M6M9_UNCT6</name>
<evidence type="ECO:0000259" key="5">
    <source>
        <dbReference type="PROSITE" id="PS50111"/>
    </source>
</evidence>
<dbReference type="PANTHER" id="PTHR30290:SF9">
    <property type="entry name" value="OLIGOPEPTIDE-BINDING PROTEIN APPA"/>
    <property type="match status" value="1"/>
</dbReference>
<dbReference type="PRINTS" id="PR00260">
    <property type="entry name" value="CHEMTRNSDUCR"/>
</dbReference>
<feature type="domain" description="Methyl-accepting transducer" evidence="5">
    <location>
        <begin position="73"/>
        <end position="284"/>
    </location>
</feature>
<dbReference type="GO" id="GO:1904680">
    <property type="term" value="F:peptide transmembrane transporter activity"/>
    <property type="evidence" value="ECO:0007669"/>
    <property type="project" value="TreeGrafter"/>
</dbReference>
<evidence type="ECO:0000313" key="6">
    <source>
        <dbReference type="EMBL" id="KUK87264.1"/>
    </source>
</evidence>
<dbReference type="InterPro" id="IPR039424">
    <property type="entry name" value="SBP_5"/>
</dbReference>
<evidence type="ECO:0000256" key="3">
    <source>
        <dbReference type="ARBA" id="ARBA00022729"/>
    </source>
</evidence>
<reference evidence="7" key="1">
    <citation type="journal article" date="2015" name="MBio">
        <title>Genome-Resolved Metagenomic Analysis Reveals Roles for Candidate Phyla and Other Microbial Community Members in Biogeochemical Transformations in Oil Reservoirs.</title>
        <authorList>
            <person name="Hu P."/>
            <person name="Tom L."/>
            <person name="Singh A."/>
            <person name="Thomas B.C."/>
            <person name="Baker B.J."/>
            <person name="Piceno Y.M."/>
            <person name="Andersen G.L."/>
            <person name="Banfield J.F."/>
        </authorList>
    </citation>
    <scope>NUCLEOTIDE SEQUENCE [LARGE SCALE GENOMIC DNA]</scope>
</reference>
<dbReference type="Gene3D" id="3.40.190.10">
    <property type="entry name" value="Periplasmic binding protein-like II"/>
    <property type="match status" value="1"/>
</dbReference>
<dbReference type="SUPFAM" id="SSF58104">
    <property type="entry name" value="Methyl-accepting chemotaxis protein (MCP) signaling domain"/>
    <property type="match status" value="2"/>
</dbReference>
<dbReference type="GO" id="GO:0015833">
    <property type="term" value="P:peptide transport"/>
    <property type="evidence" value="ECO:0007669"/>
    <property type="project" value="TreeGrafter"/>
</dbReference>
<comment type="similarity">
    <text evidence="1">Belongs to the bacterial solute-binding protein 5 family.</text>
</comment>
<dbReference type="Gene3D" id="3.90.76.10">
    <property type="entry name" value="Dipeptide-binding Protein, Domain 1"/>
    <property type="match status" value="1"/>
</dbReference>
<proteinExistence type="inferred from homology"/>
<dbReference type="CDD" id="cd00995">
    <property type="entry name" value="PBP2_NikA_DppA_OppA_like"/>
    <property type="match status" value="1"/>
</dbReference>
<keyword evidence="2" id="KW-0813">Transport</keyword>
<dbReference type="Pfam" id="PF00015">
    <property type="entry name" value="MCPsignal"/>
    <property type="match status" value="2"/>
</dbReference>
<protein>
    <submittedName>
        <fullName evidence="6">Dipeptide-binding ABC transporter periplasmic substrate-binding component</fullName>
    </submittedName>
</protein>
<dbReference type="InterPro" id="IPR004090">
    <property type="entry name" value="Chemotax_Me-accpt_rcpt"/>
</dbReference>
<dbReference type="Gene3D" id="1.10.287.950">
    <property type="entry name" value="Methyl-accepting chemotaxis protein"/>
    <property type="match status" value="2"/>
</dbReference>
<sequence length="1128" mass="128939">MIYFIFKKGLKMLSFFNFFKRKGVVQDEELDPTAFVYALKTIKIEDDELLDINRSAHSILSSISIEEKGLIDEIEKIEERGNKLYASIQIVSEAADVLIDYSKNSTESIKNSITEFDQVINQLNIFTSGSSKILDIVKPFNDYSKHIGQITEIIIGIAQMTESAARNAGIKSFHAGESGKGFEVIADRMLLLASKTFSLTKRIPESIENIKVKTEEVVESVDNVTSKIDTLKRNIDLLSFRLKNVQMNLSDIVSKSDRMKEYINIQDKNKNLINDLNRSVQNIVDISLQSTEKLLTMVKTQSDVKIGLSNLMQQLDPLSDLISEKKSIENALSTELKMFKKIEISLDNSKNIIDQTMGVISDFMDRNEEQSKVVKNYFQAIESIEESEQLMIKNVGEIEDNLNLLLGAVNEFSTSIINVKSEIEKTHEMILNLKKDFNDISVNLKLILETSIELKELSEQTKLLSLYASIEAARSGKYQQNLGVIVSQTKELIKKATDASLEIKNIVKNMENLLLDILKIVEKELDSAKKIISSIETSSKVVNDVKDSAENFKNLLKEIYDSITHQERLKDDIVKLYKNIIAKSERINQMAEELNKIFKNDILKSDESLKMVKGIQDTVSEKFIVKRNPEKNRFKFIMNNLPVHWHPALVGDSTSNTILQQIHSSLVKFGKDTNVVPALARYWHINSDATEWIFFLRDNAYFHDGTPVTAEDVKESVKNVLLTPNSSFVNMIKGAQSYIKRRARDVEGIEVIDEHTIKFVLEYPYIPFLSNLAVICLSVIKKDMVKFSDDKMKKNCIGCGPFILKHVDDEVILLESNKHYFGGEPFVETVEIRIKREEDEFDELLSKNIDYCSVNAEDVEKLKKLNRIDINVLTIPSLDVQYVGFNFSRKNEITLTKDVRKAMNYATDKSRYINETMFGLGIVSKGVFPPSLPCYNKSQEGYPYNLSKAKELMVKAGFSDGIKHHFEMICSNSERVVKRAELLQDMWQQIGIKIKIVPLKWVELLERMHSGKCDLFMMGWAGDTGEPDNFLYPLFHSESFGDGGNNSFYSNREVDRLILKARMTTNFEERNKLYQDIEQIIVDDAPWIFLTHNYKQIAVSEKVHGFYAHPLSALPIEFTWKEIEENGE</sequence>
<dbReference type="GO" id="GO:0004888">
    <property type="term" value="F:transmembrane signaling receptor activity"/>
    <property type="evidence" value="ECO:0007669"/>
    <property type="project" value="InterPro"/>
</dbReference>
<dbReference type="GO" id="GO:0006935">
    <property type="term" value="P:chemotaxis"/>
    <property type="evidence" value="ECO:0007669"/>
    <property type="project" value="InterPro"/>
</dbReference>
<evidence type="ECO:0000313" key="7">
    <source>
        <dbReference type="Proteomes" id="UP000053467"/>
    </source>
</evidence>
<dbReference type="Pfam" id="PF00496">
    <property type="entry name" value="SBP_bac_5"/>
    <property type="match status" value="1"/>
</dbReference>
<gene>
    <name evidence="6" type="ORF">XE03_0872</name>
</gene>
<accession>A0A117M6M9</accession>
<dbReference type="InterPro" id="IPR004089">
    <property type="entry name" value="MCPsignal_dom"/>
</dbReference>
<evidence type="ECO:0000256" key="4">
    <source>
        <dbReference type="PROSITE-ProRule" id="PRU00284"/>
    </source>
</evidence>